<dbReference type="Gene3D" id="1.10.287.3510">
    <property type="match status" value="1"/>
</dbReference>
<proteinExistence type="predicted"/>
<keyword evidence="1" id="KW-0812">Transmembrane</keyword>
<keyword evidence="2" id="KW-0496">Mitochondrion</keyword>
<name>A0A6G6D9W7_9ARAC</name>
<dbReference type="CTD" id="4539"/>
<keyword evidence="1" id="KW-0472">Membrane</keyword>
<feature type="transmembrane region" description="Helical" evidence="1">
    <location>
        <begin position="21"/>
        <end position="40"/>
    </location>
</feature>
<gene>
    <name evidence="2" type="primary">ND4L</name>
</gene>
<protein>
    <submittedName>
        <fullName evidence="2">NADH dehydrogenase subunit 4L</fullName>
    </submittedName>
</protein>
<organism evidence="2">
    <name type="scientific">Oxyopes hupingensis</name>
    <dbReference type="NCBI Taxonomy" id="2713554"/>
    <lineage>
        <taxon>Eukaryota</taxon>
        <taxon>Metazoa</taxon>
        <taxon>Ecdysozoa</taxon>
        <taxon>Arthropoda</taxon>
        <taxon>Chelicerata</taxon>
        <taxon>Arachnida</taxon>
        <taxon>Araneae</taxon>
        <taxon>Araneomorphae</taxon>
        <taxon>Entelegynae</taxon>
        <taxon>Lycosoidea</taxon>
        <taxon>Oxyopidae</taxon>
        <taxon>Oxyopes</taxon>
    </lineage>
</organism>
<reference evidence="2" key="1">
    <citation type="journal article" date="2019" name="Mitochondrial DNA Part B Resour">
        <title>The complete mitochondrial genome of Oxyopes hupingensis (Araneae: Oxyopidae): characterization and phylogenetic analysis.</title>
        <authorList>
            <person name="Yang W.-J."/>
            <person name="Xu K.-K."/>
            <person name="Yang D.-X."/>
            <person name="Li C."/>
        </authorList>
    </citation>
    <scope>NUCLEOTIDE SEQUENCE</scope>
</reference>
<evidence type="ECO:0000256" key="1">
    <source>
        <dbReference type="SAM" id="Phobius"/>
    </source>
</evidence>
<geneLocation type="mitochondrion" evidence="2"/>
<feature type="transmembrane region" description="Helical" evidence="1">
    <location>
        <begin position="52"/>
        <end position="73"/>
    </location>
</feature>
<sequence length="103" mass="11946">MKFIFIMITLSILSMCWWRKNILIMILSLEMLLISLFFHIATNMNLISLPSLMIMLTMMVSGSSMSLSMLISLSNSHKSSNSIFINFLTFVKNYYPSFLNLFK</sequence>
<dbReference type="AlphaFoldDB" id="A0A6G6D9W7"/>
<dbReference type="GeneID" id="54100132"/>
<accession>A0A6G6D9W7</accession>
<keyword evidence="1" id="KW-1133">Transmembrane helix</keyword>
<dbReference type="EMBL" id="MK518391">
    <property type="protein sequence ID" value="QIE13336.1"/>
    <property type="molecule type" value="Genomic_DNA"/>
</dbReference>
<evidence type="ECO:0000313" key="2">
    <source>
        <dbReference type="EMBL" id="QIE13336.1"/>
    </source>
</evidence>
<dbReference type="RefSeq" id="YP_009744384.1">
    <property type="nucleotide sequence ID" value="NC_046736.1"/>
</dbReference>